<keyword evidence="1" id="KW-0732">Signal</keyword>
<dbReference type="RefSeq" id="WP_203382600.1">
    <property type="nucleotide sequence ID" value="NZ_JAENHP010000024.1"/>
</dbReference>
<name>A0ABS2AQW0_9ACTN</name>
<gene>
    <name evidence="3" type="ORF">JIG36_42755</name>
</gene>
<keyword evidence="4" id="KW-1185">Reference proteome</keyword>
<evidence type="ECO:0000259" key="2">
    <source>
        <dbReference type="Pfam" id="PF04862"/>
    </source>
</evidence>
<dbReference type="EMBL" id="JAENHP010000024">
    <property type="protein sequence ID" value="MBM2622245.1"/>
    <property type="molecule type" value="Genomic_DNA"/>
</dbReference>
<reference evidence="3 4" key="1">
    <citation type="submission" date="2021-01" db="EMBL/GenBank/DDBJ databases">
        <title>Actinoplanes sp. nov. LDG1-06 isolated from lichen.</title>
        <authorList>
            <person name="Saeng-In P."/>
            <person name="Phongsopitanun W."/>
            <person name="Kanchanasin P."/>
            <person name="Yuki M."/>
            <person name="Kudo T."/>
            <person name="Ohkuma M."/>
            <person name="Tanasupawat S."/>
        </authorList>
    </citation>
    <scope>NUCLEOTIDE SEQUENCE [LARGE SCALE GENOMIC DNA]</scope>
    <source>
        <strain evidence="3 4">LDG1-06</strain>
    </source>
</reference>
<protein>
    <submittedName>
        <fullName evidence="3">DUF642 domain-containing protein</fullName>
    </submittedName>
</protein>
<dbReference type="Pfam" id="PF04862">
    <property type="entry name" value="DUF642"/>
    <property type="match status" value="1"/>
</dbReference>
<accession>A0ABS2AQW0</accession>
<dbReference type="InterPro" id="IPR006946">
    <property type="entry name" value="DGR2-like_dom"/>
</dbReference>
<evidence type="ECO:0000313" key="4">
    <source>
        <dbReference type="Proteomes" id="UP000632138"/>
    </source>
</evidence>
<sequence>MRALLAAALLAAPAPVVAPAFQDGFESPAVPSGFSRLSAGTQIGPWQVSAGDVDLSTTHLWTTAEGRQNLDLDGTTNGAVTRTVPTTPLLTYRITYALGGNYVGPPAVKTGELRVNNQPTQTLTFNTAGRSRDNMGYTRHTTYVLAKSRSLKIEFAGTTTPAGYGLLLDDVRVDSCVIILCPRAAAVSR</sequence>
<dbReference type="Proteomes" id="UP000632138">
    <property type="component" value="Unassembled WGS sequence"/>
</dbReference>
<feature type="chain" id="PRO_5047329373" evidence="1">
    <location>
        <begin position="19"/>
        <end position="189"/>
    </location>
</feature>
<evidence type="ECO:0000256" key="1">
    <source>
        <dbReference type="SAM" id="SignalP"/>
    </source>
</evidence>
<organism evidence="3 4">
    <name type="scientific">Paractinoplanes ovalisporus</name>
    <dbReference type="NCBI Taxonomy" id="2810368"/>
    <lineage>
        <taxon>Bacteria</taxon>
        <taxon>Bacillati</taxon>
        <taxon>Actinomycetota</taxon>
        <taxon>Actinomycetes</taxon>
        <taxon>Micromonosporales</taxon>
        <taxon>Micromonosporaceae</taxon>
        <taxon>Paractinoplanes</taxon>
    </lineage>
</organism>
<feature type="domain" description="DUF642" evidence="2">
    <location>
        <begin position="25"/>
        <end position="173"/>
    </location>
</feature>
<proteinExistence type="predicted"/>
<comment type="caution">
    <text evidence="3">The sequence shown here is derived from an EMBL/GenBank/DDBJ whole genome shotgun (WGS) entry which is preliminary data.</text>
</comment>
<evidence type="ECO:0000313" key="3">
    <source>
        <dbReference type="EMBL" id="MBM2622245.1"/>
    </source>
</evidence>
<feature type="signal peptide" evidence="1">
    <location>
        <begin position="1"/>
        <end position="18"/>
    </location>
</feature>